<feature type="modified residue" description="N6-(pyridoxal phosphate)lysine" evidence="9">
    <location>
        <position position="274"/>
    </location>
</feature>
<reference evidence="10 11" key="1">
    <citation type="submission" date="2018-12" db="EMBL/GenBank/DDBJ databases">
        <authorList>
            <person name="Sun L."/>
            <person name="Chen Z."/>
        </authorList>
    </citation>
    <scope>NUCLEOTIDE SEQUENCE [LARGE SCALE GENOMIC DNA]</scope>
    <source>
        <strain evidence="10 11">3-5-3</strain>
    </source>
</reference>
<dbReference type="EMBL" id="RZNX01000015">
    <property type="protein sequence ID" value="RUT27793.1"/>
    <property type="molecule type" value="Genomic_DNA"/>
</dbReference>
<comment type="similarity">
    <text evidence="4 9">Belongs to the class-III pyridoxal-phosphate-dependent aminotransferase family. HemL subfamily.</text>
</comment>
<dbReference type="Proteomes" id="UP000272464">
    <property type="component" value="Unassembled WGS sequence"/>
</dbReference>
<keyword evidence="6 9" id="KW-0663">Pyridoxal phosphate</keyword>
<organism evidence="10 11">
    <name type="scientific">Paenibacillus zeisoli</name>
    <dbReference type="NCBI Taxonomy" id="2496267"/>
    <lineage>
        <taxon>Bacteria</taxon>
        <taxon>Bacillati</taxon>
        <taxon>Bacillota</taxon>
        <taxon>Bacilli</taxon>
        <taxon>Bacillales</taxon>
        <taxon>Paenibacillaceae</taxon>
        <taxon>Paenibacillus</taxon>
    </lineage>
</organism>
<dbReference type="OrthoDB" id="9807885at2"/>
<dbReference type="PANTHER" id="PTHR43713">
    <property type="entry name" value="GLUTAMATE-1-SEMIALDEHYDE 2,1-AMINOMUTASE"/>
    <property type="match status" value="1"/>
</dbReference>
<dbReference type="InterPro" id="IPR015424">
    <property type="entry name" value="PyrdxlP-dep_Trfase"/>
</dbReference>
<dbReference type="InterPro" id="IPR015422">
    <property type="entry name" value="PyrdxlP-dep_Trfase_small"/>
</dbReference>
<dbReference type="RefSeq" id="WP_127200999.1">
    <property type="nucleotide sequence ID" value="NZ_RZNX01000015.1"/>
</dbReference>
<comment type="subunit">
    <text evidence="9">Homodimer.</text>
</comment>
<protein>
    <recommendedName>
        <fullName evidence="9">Glutamate-1-semialdehyde 2,1-aminomutase</fullName>
        <shortName evidence="9">GSA</shortName>
        <ecNumber evidence="9">5.4.3.8</ecNumber>
    </recommendedName>
    <alternativeName>
        <fullName evidence="9">Glutamate-1-semialdehyde aminotransferase</fullName>
        <shortName evidence="9">GSA-AT</shortName>
    </alternativeName>
</protein>
<comment type="catalytic activity">
    <reaction evidence="1 9">
        <text>(S)-4-amino-5-oxopentanoate = 5-aminolevulinate</text>
        <dbReference type="Rhea" id="RHEA:14265"/>
        <dbReference type="ChEBI" id="CHEBI:57501"/>
        <dbReference type="ChEBI" id="CHEBI:356416"/>
        <dbReference type="EC" id="5.4.3.8"/>
    </reaction>
</comment>
<dbReference type="CDD" id="cd00610">
    <property type="entry name" value="OAT_like"/>
    <property type="match status" value="1"/>
</dbReference>
<evidence type="ECO:0000256" key="3">
    <source>
        <dbReference type="ARBA" id="ARBA00004819"/>
    </source>
</evidence>
<sequence>MSNNSGSRRDEHSRQAFDEAKKYIPGGVNSPVRAFKSVGLTPIYIERGEGPRVFDIDGNSFIDYVGSWGPLIMGHAHPEVVKNVQEAAAKGTSFGAPTLLETKMAKLVTERVPSIDIVRMVSSGTEATMSAIRLARGYTGRNKIMKFEGSYHGHADSLLIKAGSGVATLGLPDSPGVPEGVAANTIAVPYNDLESVKLAFEKFGEEIAAIIVEPVAGNMGVVPPLPGFLEGLREITNQYGSLLIFDEVMTGFRVHLNCAQGRFGVTPDLTCLGKVIGGGLPVGAYGGRKEIMEQIAPSGPIYQAGTLSGNPLAMTAGFTTLSLLTPEVYERLEVLSARLEAGLEANAKEKGIALSINRVGSMVCPFFTDEKVVNYATAKTSDLNMFNKYFAAMVDEGISVPPSQFEGMFVSGVHTEEDIDATIEANRLALQKL</sequence>
<keyword evidence="11" id="KW-1185">Reference proteome</keyword>
<dbReference type="InterPro" id="IPR049704">
    <property type="entry name" value="Aminotrans_3_PPA_site"/>
</dbReference>
<dbReference type="HAMAP" id="MF_00375">
    <property type="entry name" value="HemL_aminotrans_3"/>
    <property type="match status" value="1"/>
</dbReference>
<keyword evidence="8 9" id="KW-0627">Porphyrin biosynthesis</keyword>
<dbReference type="EC" id="5.4.3.8" evidence="9"/>
<evidence type="ECO:0000313" key="11">
    <source>
        <dbReference type="Proteomes" id="UP000272464"/>
    </source>
</evidence>
<proteinExistence type="inferred from homology"/>
<gene>
    <name evidence="9 10" type="primary">hemL</name>
    <name evidence="10" type="ORF">EJP77_19830</name>
</gene>
<evidence type="ECO:0000256" key="2">
    <source>
        <dbReference type="ARBA" id="ARBA00001933"/>
    </source>
</evidence>
<keyword evidence="7 9" id="KW-0413">Isomerase</keyword>
<evidence type="ECO:0000256" key="8">
    <source>
        <dbReference type="ARBA" id="ARBA00023244"/>
    </source>
</evidence>
<dbReference type="PANTHER" id="PTHR43713:SF3">
    <property type="entry name" value="GLUTAMATE-1-SEMIALDEHYDE 2,1-AMINOMUTASE 1, CHLOROPLASTIC-RELATED"/>
    <property type="match status" value="1"/>
</dbReference>
<dbReference type="NCBIfam" id="NF000818">
    <property type="entry name" value="PRK00062.1"/>
    <property type="match status" value="1"/>
</dbReference>
<evidence type="ECO:0000256" key="4">
    <source>
        <dbReference type="ARBA" id="ARBA00008981"/>
    </source>
</evidence>
<evidence type="ECO:0000256" key="9">
    <source>
        <dbReference type="HAMAP-Rule" id="MF_00375"/>
    </source>
</evidence>
<dbReference type="SUPFAM" id="SSF53383">
    <property type="entry name" value="PLP-dependent transferases"/>
    <property type="match status" value="1"/>
</dbReference>
<keyword evidence="5 9" id="KW-0963">Cytoplasm</keyword>
<comment type="subcellular location">
    <subcellularLocation>
        <location evidence="9">Cytoplasm</location>
    </subcellularLocation>
</comment>
<dbReference type="Gene3D" id="3.90.1150.10">
    <property type="entry name" value="Aspartate Aminotransferase, domain 1"/>
    <property type="match status" value="1"/>
</dbReference>
<dbReference type="PROSITE" id="PS00600">
    <property type="entry name" value="AA_TRANSFER_CLASS_3"/>
    <property type="match status" value="1"/>
</dbReference>
<evidence type="ECO:0000256" key="5">
    <source>
        <dbReference type="ARBA" id="ARBA00022490"/>
    </source>
</evidence>
<dbReference type="Gene3D" id="3.40.640.10">
    <property type="entry name" value="Type I PLP-dependent aspartate aminotransferase-like (Major domain)"/>
    <property type="match status" value="1"/>
</dbReference>
<dbReference type="InterPro" id="IPR015421">
    <property type="entry name" value="PyrdxlP-dep_Trfase_major"/>
</dbReference>
<evidence type="ECO:0000256" key="7">
    <source>
        <dbReference type="ARBA" id="ARBA00023235"/>
    </source>
</evidence>
<dbReference type="InterPro" id="IPR004639">
    <property type="entry name" value="4pyrrol_synth_GluAld_NH2Trfase"/>
</dbReference>
<dbReference type="NCBIfam" id="TIGR00713">
    <property type="entry name" value="hemL"/>
    <property type="match status" value="1"/>
</dbReference>
<dbReference type="GO" id="GO:0008483">
    <property type="term" value="F:transaminase activity"/>
    <property type="evidence" value="ECO:0007669"/>
    <property type="project" value="InterPro"/>
</dbReference>
<evidence type="ECO:0000256" key="1">
    <source>
        <dbReference type="ARBA" id="ARBA00001579"/>
    </source>
</evidence>
<dbReference type="GO" id="GO:0006782">
    <property type="term" value="P:protoporphyrinogen IX biosynthetic process"/>
    <property type="evidence" value="ECO:0007669"/>
    <property type="project" value="UniProtKB-UniRule"/>
</dbReference>
<dbReference type="FunFam" id="3.40.640.10:FF:000021">
    <property type="entry name" value="Glutamate-1-semialdehyde 2,1-aminomutase"/>
    <property type="match status" value="1"/>
</dbReference>
<dbReference type="InterPro" id="IPR005814">
    <property type="entry name" value="Aminotrans_3"/>
</dbReference>
<evidence type="ECO:0000313" key="10">
    <source>
        <dbReference type="EMBL" id="RUT27793.1"/>
    </source>
</evidence>
<accession>A0A3S1B5N2</accession>
<comment type="pathway">
    <text evidence="3">Porphyrin-containing compound metabolism; protoporphyrin-IX biosynthesis; 5-aminolevulinate from L-glutamyl-tRNA(Glu): step 2/2.</text>
</comment>
<comment type="caution">
    <text evidence="10">The sequence shown here is derived from an EMBL/GenBank/DDBJ whole genome shotgun (WGS) entry which is preliminary data.</text>
</comment>
<dbReference type="Pfam" id="PF00202">
    <property type="entry name" value="Aminotran_3"/>
    <property type="match status" value="1"/>
</dbReference>
<evidence type="ECO:0000256" key="6">
    <source>
        <dbReference type="ARBA" id="ARBA00022898"/>
    </source>
</evidence>
<dbReference type="GO" id="GO:0042286">
    <property type="term" value="F:glutamate-1-semialdehyde 2,1-aminomutase activity"/>
    <property type="evidence" value="ECO:0007669"/>
    <property type="project" value="UniProtKB-UniRule"/>
</dbReference>
<dbReference type="AlphaFoldDB" id="A0A3S1B5N2"/>
<name>A0A3S1B5N2_9BACL</name>
<dbReference type="GO" id="GO:0030170">
    <property type="term" value="F:pyridoxal phosphate binding"/>
    <property type="evidence" value="ECO:0007669"/>
    <property type="project" value="InterPro"/>
</dbReference>
<dbReference type="UniPathway" id="UPA00251">
    <property type="reaction ID" value="UER00317"/>
</dbReference>
<dbReference type="GO" id="GO:0005737">
    <property type="term" value="C:cytoplasm"/>
    <property type="evidence" value="ECO:0007669"/>
    <property type="project" value="UniProtKB-SubCell"/>
</dbReference>
<comment type="cofactor">
    <cofactor evidence="2 9">
        <name>pyridoxal 5'-phosphate</name>
        <dbReference type="ChEBI" id="CHEBI:597326"/>
    </cofactor>
</comment>